<gene>
    <name evidence="6" type="primary">gltR_3</name>
    <name evidence="6" type="ORF">PS900_03589</name>
</gene>
<proteinExistence type="inferred from homology"/>
<dbReference type="FunFam" id="1.10.10.10:FF:000001">
    <property type="entry name" value="LysR family transcriptional regulator"/>
    <property type="match status" value="1"/>
</dbReference>
<name>A0A8H2RTF0_PSEFL</name>
<evidence type="ECO:0000256" key="1">
    <source>
        <dbReference type="ARBA" id="ARBA00009437"/>
    </source>
</evidence>
<evidence type="ECO:0000313" key="6">
    <source>
        <dbReference type="EMBL" id="VVP15859.1"/>
    </source>
</evidence>
<evidence type="ECO:0000256" key="2">
    <source>
        <dbReference type="ARBA" id="ARBA00023015"/>
    </source>
</evidence>
<dbReference type="InterPro" id="IPR036388">
    <property type="entry name" value="WH-like_DNA-bd_sf"/>
</dbReference>
<keyword evidence="3" id="KW-0238">DNA-binding</keyword>
<keyword evidence="4" id="KW-0804">Transcription</keyword>
<reference evidence="6 7" key="1">
    <citation type="submission" date="2019-09" db="EMBL/GenBank/DDBJ databases">
        <authorList>
            <person name="Chandra G."/>
            <person name="Truman W A."/>
        </authorList>
    </citation>
    <scope>NUCLEOTIDE SEQUENCE [LARGE SCALE GENOMIC DNA]</scope>
    <source>
        <strain evidence="6">PS900</strain>
    </source>
</reference>
<dbReference type="PANTHER" id="PTHR30126">
    <property type="entry name" value="HTH-TYPE TRANSCRIPTIONAL REGULATOR"/>
    <property type="match status" value="1"/>
</dbReference>
<organism evidence="6 7">
    <name type="scientific">Pseudomonas fluorescens</name>
    <dbReference type="NCBI Taxonomy" id="294"/>
    <lineage>
        <taxon>Bacteria</taxon>
        <taxon>Pseudomonadati</taxon>
        <taxon>Pseudomonadota</taxon>
        <taxon>Gammaproteobacteria</taxon>
        <taxon>Pseudomonadales</taxon>
        <taxon>Pseudomonadaceae</taxon>
        <taxon>Pseudomonas</taxon>
    </lineage>
</organism>
<keyword evidence="2" id="KW-0805">Transcription regulation</keyword>
<dbReference type="PROSITE" id="PS50931">
    <property type="entry name" value="HTH_LYSR"/>
    <property type="match status" value="1"/>
</dbReference>
<dbReference type="InterPro" id="IPR000847">
    <property type="entry name" value="LysR_HTH_N"/>
</dbReference>
<dbReference type="Gene3D" id="1.10.10.10">
    <property type="entry name" value="Winged helix-like DNA-binding domain superfamily/Winged helix DNA-binding domain"/>
    <property type="match status" value="1"/>
</dbReference>
<sequence>MDSADLQFFATVAKVGSISKAALSLDRVQSNVTQRIKRLESKLGVPLFHRHARGVSLTAAGLQLLPYANQIDQMLEEARRVILDDAKPNGLLKLGAMETTAAIRLPALLVDFSSYYPAVDLSLQTGTTQGLIDDVLERRLDAALVAGPVNHADLVSQRILTEELVVVTAPWARRAHQALPWLPEGGTTKIAIFRHGCAYRQKLEALLIRNGVRAIQRMELGTLDGILGCVQAGLAITMLPRAVVAALAAADKVNIYSLKHQQGFVDTILVHRRDAFVTAALSCFVAKALEHAPLANANPLSALPLH</sequence>
<dbReference type="GO" id="GO:0000976">
    <property type="term" value="F:transcription cis-regulatory region binding"/>
    <property type="evidence" value="ECO:0007669"/>
    <property type="project" value="TreeGrafter"/>
</dbReference>
<dbReference type="EMBL" id="CABVIE010000011">
    <property type="protein sequence ID" value="VVP15859.1"/>
    <property type="molecule type" value="Genomic_DNA"/>
</dbReference>
<dbReference type="PRINTS" id="PR00039">
    <property type="entry name" value="HTHLYSR"/>
</dbReference>
<dbReference type="GO" id="GO:0003700">
    <property type="term" value="F:DNA-binding transcription factor activity"/>
    <property type="evidence" value="ECO:0007669"/>
    <property type="project" value="InterPro"/>
</dbReference>
<comment type="similarity">
    <text evidence="1">Belongs to the LysR transcriptional regulatory family.</text>
</comment>
<comment type="caution">
    <text evidence="6">The sequence shown here is derived from an EMBL/GenBank/DDBJ whole genome shotgun (WGS) entry which is preliminary data.</text>
</comment>
<dbReference type="SUPFAM" id="SSF53850">
    <property type="entry name" value="Periplasmic binding protein-like II"/>
    <property type="match status" value="1"/>
</dbReference>
<evidence type="ECO:0000259" key="5">
    <source>
        <dbReference type="PROSITE" id="PS50931"/>
    </source>
</evidence>
<dbReference type="RefSeq" id="WP_150758433.1">
    <property type="nucleotide sequence ID" value="NZ_CABVIE010000011.1"/>
</dbReference>
<feature type="domain" description="HTH lysR-type" evidence="5">
    <location>
        <begin position="1"/>
        <end position="58"/>
    </location>
</feature>
<dbReference type="SUPFAM" id="SSF46785">
    <property type="entry name" value="Winged helix' DNA-binding domain"/>
    <property type="match status" value="1"/>
</dbReference>
<dbReference type="InterPro" id="IPR036390">
    <property type="entry name" value="WH_DNA-bd_sf"/>
</dbReference>
<evidence type="ECO:0000256" key="3">
    <source>
        <dbReference type="ARBA" id="ARBA00023125"/>
    </source>
</evidence>
<dbReference type="Pfam" id="PF03466">
    <property type="entry name" value="LysR_substrate"/>
    <property type="match status" value="1"/>
</dbReference>
<evidence type="ECO:0000313" key="7">
    <source>
        <dbReference type="Proteomes" id="UP000325723"/>
    </source>
</evidence>
<dbReference type="Gene3D" id="3.40.190.290">
    <property type="match status" value="1"/>
</dbReference>
<dbReference type="AlphaFoldDB" id="A0A8H2RTF0"/>
<dbReference type="PANTHER" id="PTHR30126:SF40">
    <property type="entry name" value="HTH-TYPE TRANSCRIPTIONAL REGULATOR GLTR"/>
    <property type="match status" value="1"/>
</dbReference>
<accession>A0A8H2RTF0</accession>
<protein>
    <submittedName>
        <fullName evidence="6">HTH-type transcriptional regulator GltR</fullName>
    </submittedName>
</protein>
<dbReference type="Proteomes" id="UP000325723">
    <property type="component" value="Unassembled WGS sequence"/>
</dbReference>
<dbReference type="Pfam" id="PF00126">
    <property type="entry name" value="HTH_1"/>
    <property type="match status" value="1"/>
</dbReference>
<dbReference type="InterPro" id="IPR005119">
    <property type="entry name" value="LysR_subst-bd"/>
</dbReference>
<evidence type="ECO:0000256" key="4">
    <source>
        <dbReference type="ARBA" id="ARBA00023163"/>
    </source>
</evidence>